<evidence type="ECO:0000256" key="2">
    <source>
        <dbReference type="ARBA" id="ARBA00023180"/>
    </source>
</evidence>
<evidence type="ECO:0000256" key="5">
    <source>
        <dbReference type="SAM" id="SignalP"/>
    </source>
</evidence>
<feature type="region of interest" description="Disordered" evidence="3">
    <location>
        <begin position="451"/>
        <end position="488"/>
    </location>
</feature>
<dbReference type="FunFam" id="3.60.21.10:FF:000082">
    <property type="entry name" value="Endopolyphosphatase"/>
    <property type="match status" value="1"/>
</dbReference>
<keyword evidence="8" id="KW-1185">Reference proteome</keyword>
<feature type="signal peptide" evidence="5">
    <location>
        <begin position="1"/>
        <end position="26"/>
    </location>
</feature>
<dbReference type="PROSITE" id="PS51677">
    <property type="entry name" value="NODB"/>
    <property type="match status" value="1"/>
</dbReference>
<feature type="chain" id="PRO_5043429332" evidence="5">
    <location>
        <begin position="27"/>
        <end position="941"/>
    </location>
</feature>
<gene>
    <name evidence="7" type="ORF">QBC34DRAFT_448861</name>
</gene>
<feature type="transmembrane region" description="Helical" evidence="4">
    <location>
        <begin position="697"/>
        <end position="718"/>
    </location>
</feature>
<dbReference type="CDD" id="cd10958">
    <property type="entry name" value="CE4_NodB_like_2"/>
    <property type="match status" value="1"/>
</dbReference>
<feature type="compositionally biased region" description="Basic residues" evidence="3">
    <location>
        <begin position="637"/>
        <end position="657"/>
    </location>
</feature>
<evidence type="ECO:0000259" key="6">
    <source>
        <dbReference type="PROSITE" id="PS51677"/>
    </source>
</evidence>
<dbReference type="GO" id="GO:0004309">
    <property type="term" value="F:exopolyphosphatase activity"/>
    <property type="evidence" value="ECO:0007669"/>
    <property type="project" value="TreeGrafter"/>
</dbReference>
<proteinExistence type="predicted"/>
<accession>A0AAV9GNH9</accession>
<organism evidence="7 8">
    <name type="scientific">Podospora aff. communis PSN243</name>
    <dbReference type="NCBI Taxonomy" id="3040156"/>
    <lineage>
        <taxon>Eukaryota</taxon>
        <taxon>Fungi</taxon>
        <taxon>Dikarya</taxon>
        <taxon>Ascomycota</taxon>
        <taxon>Pezizomycotina</taxon>
        <taxon>Sordariomycetes</taxon>
        <taxon>Sordariomycetidae</taxon>
        <taxon>Sordariales</taxon>
        <taxon>Podosporaceae</taxon>
        <taxon>Podospora</taxon>
    </lineage>
</organism>
<evidence type="ECO:0000256" key="4">
    <source>
        <dbReference type="SAM" id="Phobius"/>
    </source>
</evidence>
<dbReference type="SUPFAM" id="SSF56300">
    <property type="entry name" value="Metallo-dependent phosphatases"/>
    <property type="match status" value="1"/>
</dbReference>
<evidence type="ECO:0000256" key="1">
    <source>
        <dbReference type="ARBA" id="ARBA00022801"/>
    </source>
</evidence>
<keyword evidence="2" id="KW-0325">Glycoprotein</keyword>
<reference evidence="7" key="1">
    <citation type="journal article" date="2023" name="Mol. Phylogenet. Evol.">
        <title>Genome-scale phylogeny and comparative genomics of the fungal order Sordariales.</title>
        <authorList>
            <person name="Hensen N."/>
            <person name="Bonometti L."/>
            <person name="Westerberg I."/>
            <person name="Brannstrom I.O."/>
            <person name="Guillou S."/>
            <person name="Cros-Aarteil S."/>
            <person name="Calhoun S."/>
            <person name="Haridas S."/>
            <person name="Kuo A."/>
            <person name="Mondo S."/>
            <person name="Pangilinan J."/>
            <person name="Riley R."/>
            <person name="LaButti K."/>
            <person name="Andreopoulos B."/>
            <person name="Lipzen A."/>
            <person name="Chen C."/>
            <person name="Yan M."/>
            <person name="Daum C."/>
            <person name="Ng V."/>
            <person name="Clum A."/>
            <person name="Steindorff A."/>
            <person name="Ohm R.A."/>
            <person name="Martin F."/>
            <person name="Silar P."/>
            <person name="Natvig D.O."/>
            <person name="Lalanne C."/>
            <person name="Gautier V."/>
            <person name="Ament-Velasquez S.L."/>
            <person name="Kruys A."/>
            <person name="Hutchinson M.I."/>
            <person name="Powell A.J."/>
            <person name="Barry K."/>
            <person name="Miller A.N."/>
            <person name="Grigoriev I.V."/>
            <person name="Debuchy R."/>
            <person name="Gladieux P."/>
            <person name="Hiltunen Thoren M."/>
            <person name="Johannesson H."/>
        </authorList>
    </citation>
    <scope>NUCLEOTIDE SEQUENCE</scope>
    <source>
        <strain evidence="7">PSN243</strain>
    </source>
</reference>
<evidence type="ECO:0000256" key="3">
    <source>
        <dbReference type="SAM" id="MobiDB-lite"/>
    </source>
</evidence>
<dbReference type="InterPro" id="IPR011330">
    <property type="entry name" value="Glyco_hydro/deAcase_b/a-brl"/>
</dbReference>
<dbReference type="InterPro" id="IPR004843">
    <property type="entry name" value="Calcineurin-like_PHP"/>
</dbReference>
<dbReference type="PANTHER" id="PTHR10340">
    <property type="entry name" value="SPHINGOMYELIN PHOSPHODIESTERASE"/>
    <property type="match status" value="1"/>
</dbReference>
<comment type="caution">
    <text evidence="7">The sequence shown here is derived from an EMBL/GenBank/DDBJ whole genome shotgun (WGS) entry which is preliminary data.</text>
</comment>
<dbReference type="GO" id="GO:0000298">
    <property type="term" value="F:endopolyphosphatase activity"/>
    <property type="evidence" value="ECO:0007669"/>
    <property type="project" value="TreeGrafter"/>
</dbReference>
<feature type="region of interest" description="Disordered" evidence="3">
    <location>
        <begin position="591"/>
        <end position="657"/>
    </location>
</feature>
<dbReference type="AlphaFoldDB" id="A0AAV9GNH9"/>
<dbReference type="InterPro" id="IPR002509">
    <property type="entry name" value="NODB_dom"/>
</dbReference>
<dbReference type="Pfam" id="PF01522">
    <property type="entry name" value="Polysacc_deac_1"/>
    <property type="match status" value="1"/>
</dbReference>
<dbReference type="InterPro" id="IPR041805">
    <property type="entry name" value="ASMase/PPN1_MPP"/>
</dbReference>
<keyword evidence="5" id="KW-0732">Signal</keyword>
<dbReference type="GO" id="GO:0008081">
    <property type="term" value="F:phosphoric diester hydrolase activity"/>
    <property type="evidence" value="ECO:0007669"/>
    <property type="project" value="TreeGrafter"/>
</dbReference>
<dbReference type="GO" id="GO:0005975">
    <property type="term" value="P:carbohydrate metabolic process"/>
    <property type="evidence" value="ECO:0007669"/>
    <property type="project" value="InterPro"/>
</dbReference>
<protein>
    <submittedName>
        <fullName evidence="7">Hydrolase-like protein</fullName>
    </submittedName>
</protein>
<dbReference type="Gene3D" id="3.20.20.370">
    <property type="entry name" value="Glycoside hydrolase/deacetylase"/>
    <property type="match status" value="1"/>
</dbReference>
<evidence type="ECO:0000313" key="7">
    <source>
        <dbReference type="EMBL" id="KAK4449514.1"/>
    </source>
</evidence>
<dbReference type="GO" id="GO:0000324">
    <property type="term" value="C:fungal-type vacuole"/>
    <property type="evidence" value="ECO:0007669"/>
    <property type="project" value="TreeGrafter"/>
</dbReference>
<feature type="compositionally biased region" description="Basic and acidic residues" evidence="3">
    <location>
        <begin position="591"/>
        <end position="601"/>
    </location>
</feature>
<dbReference type="Proteomes" id="UP001321760">
    <property type="component" value="Unassembled WGS sequence"/>
</dbReference>
<dbReference type="InterPro" id="IPR029052">
    <property type="entry name" value="Metallo-depent_PP-like"/>
</dbReference>
<keyword evidence="4" id="KW-0812">Transmembrane</keyword>
<dbReference type="SUPFAM" id="SSF88713">
    <property type="entry name" value="Glycoside hydrolase/deacetylase"/>
    <property type="match status" value="1"/>
</dbReference>
<keyword evidence="1 7" id="KW-0378">Hydrolase</keyword>
<name>A0AAV9GNH9_9PEZI</name>
<dbReference type="Gene3D" id="3.60.21.10">
    <property type="match status" value="1"/>
</dbReference>
<dbReference type="GO" id="GO:0016810">
    <property type="term" value="F:hydrolase activity, acting on carbon-nitrogen (but not peptide) bonds"/>
    <property type="evidence" value="ECO:0007669"/>
    <property type="project" value="InterPro"/>
</dbReference>
<sequence length="941" mass="107679">MALRRTLSAALLWHVVIAGLAGSATASASRQLHGRFLHISDIHPDQFYLAHSSTDEAEACHRGEGPAGTYGAETSDCDSPFALVDATFEWIRANVKDNIDFVVWTGDSARHDSDEDIPRNQSQVLGTNRWISDKFVELFRHPEEDQGLEVPVVPTLGNNDILPHNILLAGPNPWLQHYTQIWHHFIPEAQRHSFEFGGWFFVEVIPNRLAVFSLNTLYFFDRNAGVDGCADPFEPGYKQMEWLRVQLQFMRQRGMKAILMGHVPPARTDSKKLWDETCWQKYTLWLQQYRDVVVAGLYGHMNIDHFLIQDTRDVDLEVVSGLSEEGFGIREAMEDELSIQSATDYLQELREGWSKLNPPPTPPKSAEKKDHKGGNKKRPRDIWGERYQLSLVSPSIVPNYFPTLRIVEYNISGLENTPVWADKPKTVLPAVHKEASQKHLDLRDISAEIEAAAKKPKKKPAKDKKPKDPNLIIPDPPSKTAAPGPGYSPQPLSLTGYTQYFANLTYINNLTLSYTEKSEPELMQSWVEWIIQRWRQGKHRGKTPDKKPQPREFYFEVEYSTFTDKIYKLKDLTVNSYVDLAYRMGQRAKRNEVGTDSRKWAEDEEEDEEAGGEDEDCMSDDGSDSDSDDEAEAQTKVKGKGKGKKDKKHKKKKGKKKNRAWLHFLKHARSTIQMLRLPYILRLPNKILRRRARRSRLTMLILLLLLLLALLLPLYAVYYPPSLLMRYFATRWPEVFWRIWLPPSKKIVALTIDDAPSEHTREILAELKAHGAKATFFVIGGQVEGREEILREIIRGGHELGNHGMHDEMARSLGDGELEGQIKMVERMIRTAYEREGREMPGGKRRYYRPGSGFFSERMLGVVRGTGYRMVLGSIYPHDAQVKWAWVNARHVLGMLSPGGVVICHDRRGWTAPMLRRVLPEMRRRGYKAVTVSELLEEATG</sequence>
<evidence type="ECO:0000313" key="8">
    <source>
        <dbReference type="Proteomes" id="UP001321760"/>
    </source>
</evidence>
<dbReference type="PANTHER" id="PTHR10340:SF55">
    <property type="entry name" value="ENDOPOLYPHOSPHATASE"/>
    <property type="match status" value="1"/>
</dbReference>
<keyword evidence="4" id="KW-1133">Transmembrane helix</keyword>
<dbReference type="EMBL" id="MU865937">
    <property type="protein sequence ID" value="KAK4449514.1"/>
    <property type="molecule type" value="Genomic_DNA"/>
</dbReference>
<dbReference type="Pfam" id="PF00149">
    <property type="entry name" value="Metallophos"/>
    <property type="match status" value="1"/>
</dbReference>
<keyword evidence="4" id="KW-0472">Membrane</keyword>
<feature type="domain" description="NodB homology" evidence="6">
    <location>
        <begin position="746"/>
        <end position="941"/>
    </location>
</feature>
<dbReference type="GO" id="GO:0006798">
    <property type="term" value="P:polyphosphate catabolic process"/>
    <property type="evidence" value="ECO:0007669"/>
    <property type="project" value="TreeGrafter"/>
</dbReference>
<reference evidence="7" key="2">
    <citation type="submission" date="2023-05" db="EMBL/GenBank/DDBJ databases">
        <authorList>
            <consortium name="Lawrence Berkeley National Laboratory"/>
            <person name="Steindorff A."/>
            <person name="Hensen N."/>
            <person name="Bonometti L."/>
            <person name="Westerberg I."/>
            <person name="Brannstrom I.O."/>
            <person name="Guillou S."/>
            <person name="Cros-Aarteil S."/>
            <person name="Calhoun S."/>
            <person name="Haridas S."/>
            <person name="Kuo A."/>
            <person name="Mondo S."/>
            <person name="Pangilinan J."/>
            <person name="Riley R."/>
            <person name="Labutti K."/>
            <person name="Andreopoulos B."/>
            <person name="Lipzen A."/>
            <person name="Chen C."/>
            <person name="Yanf M."/>
            <person name="Daum C."/>
            <person name="Ng V."/>
            <person name="Clum A."/>
            <person name="Ohm R."/>
            <person name="Martin F."/>
            <person name="Silar P."/>
            <person name="Natvig D."/>
            <person name="Lalanne C."/>
            <person name="Gautier V."/>
            <person name="Ament-Velasquez S.L."/>
            <person name="Kruys A."/>
            <person name="Hutchinson M.I."/>
            <person name="Powell A.J."/>
            <person name="Barry K."/>
            <person name="Miller A.N."/>
            <person name="Grigoriev I.V."/>
            <person name="Debuchy R."/>
            <person name="Gladieux P."/>
            <person name="Thoren M.H."/>
            <person name="Johannesson H."/>
        </authorList>
    </citation>
    <scope>NUCLEOTIDE SEQUENCE</scope>
    <source>
        <strain evidence="7">PSN243</strain>
    </source>
</reference>
<feature type="compositionally biased region" description="Acidic residues" evidence="3">
    <location>
        <begin position="602"/>
        <end position="632"/>
    </location>
</feature>
<feature type="region of interest" description="Disordered" evidence="3">
    <location>
        <begin position="352"/>
        <end position="380"/>
    </location>
</feature>
<dbReference type="CDD" id="cd00842">
    <property type="entry name" value="MPP_ASMase"/>
    <property type="match status" value="1"/>
</dbReference>